<reference evidence="4" key="1">
    <citation type="journal article" date="2017" name="Genome Biol.">
        <title>Comparative genomics reveals high biological diversity and specific adaptations in the industrially and medically important fungal genus Aspergillus.</title>
        <authorList>
            <person name="de Vries R.P."/>
            <person name="Riley R."/>
            <person name="Wiebenga A."/>
            <person name="Aguilar-Osorio G."/>
            <person name="Amillis S."/>
            <person name="Uchima C.A."/>
            <person name="Anderluh G."/>
            <person name="Asadollahi M."/>
            <person name="Askin M."/>
            <person name="Barry K."/>
            <person name="Battaglia E."/>
            <person name="Bayram O."/>
            <person name="Benocci T."/>
            <person name="Braus-Stromeyer S.A."/>
            <person name="Caldana C."/>
            <person name="Canovas D."/>
            <person name="Cerqueira G.C."/>
            <person name="Chen F."/>
            <person name="Chen W."/>
            <person name="Choi C."/>
            <person name="Clum A."/>
            <person name="Dos Santos R.A."/>
            <person name="Damasio A.R."/>
            <person name="Diallinas G."/>
            <person name="Emri T."/>
            <person name="Fekete E."/>
            <person name="Flipphi M."/>
            <person name="Freyberg S."/>
            <person name="Gallo A."/>
            <person name="Gournas C."/>
            <person name="Habgood R."/>
            <person name="Hainaut M."/>
            <person name="Harispe M.L."/>
            <person name="Henrissat B."/>
            <person name="Hilden K.S."/>
            <person name="Hope R."/>
            <person name="Hossain A."/>
            <person name="Karabika E."/>
            <person name="Karaffa L."/>
            <person name="Karanyi Z."/>
            <person name="Krasevec N."/>
            <person name="Kuo A."/>
            <person name="Kusch H."/>
            <person name="LaButti K."/>
            <person name="Lagendijk E.L."/>
            <person name="Lapidus A."/>
            <person name="Levasseur A."/>
            <person name="Lindquist E."/>
            <person name="Lipzen A."/>
            <person name="Logrieco A.F."/>
            <person name="MacCabe A."/>
            <person name="Maekelae M.R."/>
            <person name="Malavazi I."/>
            <person name="Melin P."/>
            <person name="Meyer V."/>
            <person name="Mielnichuk N."/>
            <person name="Miskei M."/>
            <person name="Molnar A.P."/>
            <person name="Mule G."/>
            <person name="Ngan C.Y."/>
            <person name="Orejas M."/>
            <person name="Orosz E."/>
            <person name="Ouedraogo J.P."/>
            <person name="Overkamp K.M."/>
            <person name="Park H.-S."/>
            <person name="Perrone G."/>
            <person name="Piumi F."/>
            <person name="Punt P.J."/>
            <person name="Ram A.F."/>
            <person name="Ramon A."/>
            <person name="Rauscher S."/>
            <person name="Record E."/>
            <person name="Riano-Pachon D.M."/>
            <person name="Robert V."/>
            <person name="Roehrig J."/>
            <person name="Ruller R."/>
            <person name="Salamov A."/>
            <person name="Salih N.S."/>
            <person name="Samson R.A."/>
            <person name="Sandor E."/>
            <person name="Sanguinetti M."/>
            <person name="Schuetze T."/>
            <person name="Sepcic K."/>
            <person name="Shelest E."/>
            <person name="Sherlock G."/>
            <person name="Sophianopoulou V."/>
            <person name="Squina F.M."/>
            <person name="Sun H."/>
            <person name="Susca A."/>
            <person name="Todd R.B."/>
            <person name="Tsang A."/>
            <person name="Unkles S.E."/>
            <person name="van de Wiele N."/>
            <person name="van Rossen-Uffink D."/>
            <person name="Oliveira J.V."/>
            <person name="Vesth T.C."/>
            <person name="Visser J."/>
            <person name="Yu J.-H."/>
            <person name="Zhou M."/>
            <person name="Andersen M.R."/>
            <person name="Archer D.B."/>
            <person name="Baker S.E."/>
            <person name="Benoit I."/>
            <person name="Brakhage A.A."/>
            <person name="Braus G.H."/>
            <person name="Fischer R."/>
            <person name="Frisvad J.C."/>
            <person name="Goldman G.H."/>
            <person name="Houbraken J."/>
            <person name="Oakley B."/>
            <person name="Pocsi I."/>
            <person name="Scazzocchio C."/>
            <person name="Seiboth B."/>
            <person name="vanKuyk P.A."/>
            <person name="Wortman J."/>
            <person name="Dyer P.S."/>
            <person name="Grigoriev I.V."/>
        </authorList>
    </citation>
    <scope>NUCLEOTIDE SEQUENCE [LARGE SCALE GENOMIC DNA]</scope>
    <source>
        <strain evidence="4">DTO 134E9</strain>
    </source>
</reference>
<sequence length="839" mass="92542">MTAAHVSHLQQDLSRSITASDPVSQLACDSTEPFPLSLSNIFRTRSGHRRSLSSNSTNTGANLETEQFPKQNRRGSLLKKLAGPRENAKRFLRLGASVNSSSSASSSHPPPARSMPRSSRPRPMSEIILSPRDAQMLSAPDLEGSRRGRMRSGSSATTSAVQPPQTVPEQPSNVPAPEPMEPSFPSLRNEKIVATGSGITVGIALTEPVLFLAGYDHNDPTTKKSAILRGQLHLKVTKSVKIKKISVCFRGQAQTDWPDGIPPKKIHFHDKKDLVTHGVVYFNHGDTALMQNDFGAHYYQHAKPVGSVPGKDGVTATTRELFSNRGSSTSLNNNQTTARDLKRLSLQSNHSHSRSLGKNEPAPPHPQRNYRLFPVGDYLYSFEFPIDGSLPETIRTDLGFVRYDLEAIVERAGAFRPNLLGNLEVPVIRTPAEGSLEQVEPIAISRNWEDQLHYDIVISGKSFPLGTQVPIAFKLTPLAKVECHRIKVYVTENIQHWTADKSVHRFQPAKKVLLFEKRADSGSVSTYPGSSMRVTAGGGVDWDHRAAAARGDEVVDRNRTNLLGNLASDAGVGPTEMEFSVQLPSCHEMRNRDEAQRLHFDTTYENIQINHWIKIVLRLSKVDERDPGKRRHFEISIDSPFHILSCKATQANIYLPAYTSPNSDPVPPAQEYECGCPGAPLVSRNSSSNFLPLPDRDELNPSPTGRAISRSFTNGSGGLARPPQAHLAQEVGERVPRPMHLVRAPSFAPPAFEDVPPPPPLVTPPPEYDSIVGNDQDGVLEDYFSRLSAHEDHMDDERGRGRVDLPLTPGGRVNRSMDVPRDWVRLEQSNIPLRALDNM</sequence>
<accession>A0A1L9RKB3</accession>
<dbReference type="PANTHER" id="PTHR11188">
    <property type="entry name" value="ARRESTIN DOMAIN CONTAINING PROTEIN"/>
    <property type="match status" value="1"/>
</dbReference>
<evidence type="ECO:0000313" key="4">
    <source>
        <dbReference type="Proteomes" id="UP000184383"/>
    </source>
</evidence>
<proteinExistence type="predicted"/>
<dbReference type="InterPro" id="IPR050357">
    <property type="entry name" value="Arrestin_domain-protein"/>
</dbReference>
<dbReference type="RefSeq" id="XP_040688963.1">
    <property type="nucleotide sequence ID" value="XM_040833070.1"/>
</dbReference>
<dbReference type="GO" id="GO:0070086">
    <property type="term" value="P:ubiquitin-dependent endocytosis"/>
    <property type="evidence" value="ECO:0007669"/>
    <property type="project" value="TreeGrafter"/>
</dbReference>
<dbReference type="SUPFAM" id="SSF81296">
    <property type="entry name" value="E set domains"/>
    <property type="match status" value="1"/>
</dbReference>
<dbReference type="PANTHER" id="PTHR11188:SF174">
    <property type="entry name" value="ARRESTIN-RELATED TRAFFICKING ADAPTER 10-RELATED"/>
    <property type="match status" value="1"/>
</dbReference>
<dbReference type="AlphaFoldDB" id="A0A1L9RKB3"/>
<dbReference type="Gene3D" id="2.60.40.640">
    <property type="match status" value="1"/>
</dbReference>
<dbReference type="InterPro" id="IPR014756">
    <property type="entry name" value="Ig_E-set"/>
</dbReference>
<evidence type="ECO:0000259" key="2">
    <source>
        <dbReference type="SMART" id="SM01017"/>
    </source>
</evidence>
<feature type="region of interest" description="Disordered" evidence="1">
    <location>
        <begin position="46"/>
        <end position="181"/>
    </location>
</feature>
<dbReference type="GO" id="GO:0030674">
    <property type="term" value="F:protein-macromolecule adaptor activity"/>
    <property type="evidence" value="ECO:0007669"/>
    <property type="project" value="TreeGrafter"/>
</dbReference>
<keyword evidence="4" id="KW-1185">Reference proteome</keyword>
<dbReference type="Pfam" id="PF02752">
    <property type="entry name" value="Arrestin_C"/>
    <property type="match status" value="1"/>
</dbReference>
<gene>
    <name evidence="3" type="ORF">ASPWEDRAFT_27940</name>
</gene>
<feature type="region of interest" description="Disordered" evidence="1">
    <location>
        <begin position="347"/>
        <end position="368"/>
    </location>
</feature>
<feature type="domain" description="Arrestin C-terminal-like" evidence="2">
    <location>
        <begin position="448"/>
        <end position="648"/>
    </location>
</feature>
<dbReference type="SMART" id="SM01017">
    <property type="entry name" value="Arrestin_C"/>
    <property type="match status" value="1"/>
</dbReference>
<dbReference type="InterPro" id="IPR014752">
    <property type="entry name" value="Arrestin-like_C"/>
</dbReference>
<feature type="compositionally biased region" description="Low complexity" evidence="1">
    <location>
        <begin position="114"/>
        <end position="125"/>
    </location>
</feature>
<feature type="compositionally biased region" description="Polar residues" evidence="1">
    <location>
        <begin position="156"/>
        <end position="173"/>
    </location>
</feature>
<organism evidence="3 4">
    <name type="scientific">Aspergillus wentii DTO 134E9</name>
    <dbReference type="NCBI Taxonomy" id="1073089"/>
    <lineage>
        <taxon>Eukaryota</taxon>
        <taxon>Fungi</taxon>
        <taxon>Dikarya</taxon>
        <taxon>Ascomycota</taxon>
        <taxon>Pezizomycotina</taxon>
        <taxon>Eurotiomycetes</taxon>
        <taxon>Eurotiomycetidae</taxon>
        <taxon>Eurotiales</taxon>
        <taxon>Aspergillaceae</taxon>
        <taxon>Aspergillus</taxon>
        <taxon>Aspergillus subgen. Cremei</taxon>
    </lineage>
</organism>
<dbReference type="InterPro" id="IPR011022">
    <property type="entry name" value="Arrestin_C-like"/>
</dbReference>
<dbReference type="GeneID" id="63748918"/>
<evidence type="ECO:0000313" key="3">
    <source>
        <dbReference type="EMBL" id="OJJ35287.1"/>
    </source>
</evidence>
<feature type="region of interest" description="Disordered" evidence="1">
    <location>
        <begin position="791"/>
        <end position="813"/>
    </location>
</feature>
<dbReference type="GO" id="GO:0005829">
    <property type="term" value="C:cytosol"/>
    <property type="evidence" value="ECO:0007669"/>
    <property type="project" value="TreeGrafter"/>
</dbReference>
<feature type="compositionally biased region" description="Basic and acidic residues" evidence="1">
    <location>
        <begin position="791"/>
        <end position="803"/>
    </location>
</feature>
<dbReference type="VEuPathDB" id="FungiDB:ASPWEDRAFT_27940"/>
<dbReference type="STRING" id="1073089.A0A1L9RKB3"/>
<feature type="compositionally biased region" description="Polar residues" evidence="1">
    <location>
        <begin position="52"/>
        <end position="70"/>
    </location>
</feature>
<dbReference type="Proteomes" id="UP000184383">
    <property type="component" value="Unassembled WGS sequence"/>
</dbReference>
<dbReference type="GO" id="GO:0031625">
    <property type="term" value="F:ubiquitin protein ligase binding"/>
    <property type="evidence" value="ECO:0007669"/>
    <property type="project" value="TreeGrafter"/>
</dbReference>
<protein>
    <recommendedName>
        <fullName evidence="2">Arrestin C-terminal-like domain-containing protein</fullName>
    </recommendedName>
</protein>
<feature type="compositionally biased region" description="Polar residues" evidence="1">
    <location>
        <begin position="347"/>
        <end position="356"/>
    </location>
</feature>
<dbReference type="EMBL" id="KV878212">
    <property type="protein sequence ID" value="OJJ35287.1"/>
    <property type="molecule type" value="Genomic_DNA"/>
</dbReference>
<dbReference type="OrthoDB" id="2238745at2759"/>
<name>A0A1L9RKB3_ASPWE</name>
<evidence type="ECO:0000256" key="1">
    <source>
        <dbReference type="SAM" id="MobiDB-lite"/>
    </source>
</evidence>